<feature type="domain" description="Schlafen AlbA-2" evidence="1">
    <location>
        <begin position="110"/>
        <end position="198"/>
    </location>
</feature>
<comment type="caution">
    <text evidence="2">The sequence shown here is derived from an EMBL/GenBank/DDBJ whole genome shotgun (WGS) entry which is preliminary data.</text>
</comment>
<accession>A0A6L2PY59</accession>
<sequence length="363" mass="41820">MSGHVPHKYDKTVRLAKTSDNNALVSTNTYYVKGFESSVVTNNTVVDVRLKTLRVHCYEDILIIGMLLFFLFSHLQKTAGYVMESNSCYTSLKRVPKYYVRNEVLNIEEDQIHEFKGHRNVSVHDVPPWCINTYENTRTRNAISRNLCGFLNSGLGGTVYVGVQDDGTVGGVRVTQYQQDHLLLSLQDAMNAFRPPVPSFMYSTKFIPVLEPGDDYPHQLQDVRQQPHYVRSHLLCWCDYDALGRYNNGIIPMSYVVEISVIPLDCNDPRVQALTPNSKIPTSPIFQCEDGQIYFRKHSTLVKYSFHDVEEHVRTEVWLYKMPQLMEAWKKWMTYKTLRQLVDEATAQQKENACTENHSGNTM</sequence>
<dbReference type="PANTHER" id="PTHR12155">
    <property type="entry name" value="SCHLAFEN"/>
    <property type="match status" value="1"/>
</dbReference>
<dbReference type="AlphaFoldDB" id="A0A6L2PY59"/>
<proteinExistence type="predicted"/>
<evidence type="ECO:0000313" key="3">
    <source>
        <dbReference type="Proteomes" id="UP000502823"/>
    </source>
</evidence>
<dbReference type="InterPro" id="IPR038461">
    <property type="entry name" value="Schlafen_AlbA_2_dom_sf"/>
</dbReference>
<name>A0A6L2PY59_COPFO</name>
<dbReference type="Gene3D" id="3.30.950.30">
    <property type="entry name" value="Schlafen, AAA domain"/>
    <property type="match status" value="1"/>
</dbReference>
<dbReference type="Proteomes" id="UP000502823">
    <property type="component" value="Unassembled WGS sequence"/>
</dbReference>
<dbReference type="PANTHER" id="PTHR12155:SF41">
    <property type="entry name" value="SCHLAFEN ALBA-2 DOMAIN-CONTAINING PROTEIN"/>
    <property type="match status" value="1"/>
</dbReference>
<keyword evidence="3" id="KW-1185">Reference proteome</keyword>
<dbReference type="InterPro" id="IPR007421">
    <property type="entry name" value="Schlafen_AlbA_2_dom"/>
</dbReference>
<dbReference type="Pfam" id="PF04326">
    <property type="entry name" value="SLFN_AlbA_2"/>
    <property type="match status" value="1"/>
</dbReference>
<evidence type="ECO:0000259" key="1">
    <source>
        <dbReference type="Pfam" id="PF04326"/>
    </source>
</evidence>
<dbReference type="InterPro" id="IPR029684">
    <property type="entry name" value="Schlafen"/>
</dbReference>
<dbReference type="OrthoDB" id="10259112at2759"/>
<dbReference type="EMBL" id="BLKM01000550">
    <property type="protein sequence ID" value="GFG35498.1"/>
    <property type="molecule type" value="Genomic_DNA"/>
</dbReference>
<protein>
    <recommendedName>
        <fullName evidence="1">Schlafen AlbA-2 domain-containing protein</fullName>
    </recommendedName>
</protein>
<evidence type="ECO:0000313" key="2">
    <source>
        <dbReference type="EMBL" id="GFG35498.1"/>
    </source>
</evidence>
<gene>
    <name evidence="2" type="ORF">Cfor_09145</name>
</gene>
<reference evidence="3" key="1">
    <citation type="submission" date="2020-01" db="EMBL/GenBank/DDBJ databases">
        <title>Draft genome sequence of the Termite Coptotermes fromosanus.</title>
        <authorList>
            <person name="Itakura S."/>
            <person name="Yosikawa Y."/>
            <person name="Umezawa K."/>
        </authorList>
    </citation>
    <scope>NUCLEOTIDE SEQUENCE [LARGE SCALE GENOMIC DNA]</scope>
</reference>
<dbReference type="InParanoid" id="A0A6L2PY59"/>
<organism evidence="2 3">
    <name type="scientific">Coptotermes formosanus</name>
    <name type="common">Formosan subterranean termite</name>
    <dbReference type="NCBI Taxonomy" id="36987"/>
    <lineage>
        <taxon>Eukaryota</taxon>
        <taxon>Metazoa</taxon>
        <taxon>Ecdysozoa</taxon>
        <taxon>Arthropoda</taxon>
        <taxon>Hexapoda</taxon>
        <taxon>Insecta</taxon>
        <taxon>Pterygota</taxon>
        <taxon>Neoptera</taxon>
        <taxon>Polyneoptera</taxon>
        <taxon>Dictyoptera</taxon>
        <taxon>Blattodea</taxon>
        <taxon>Blattoidea</taxon>
        <taxon>Termitoidae</taxon>
        <taxon>Rhinotermitidae</taxon>
        <taxon>Coptotermes</taxon>
    </lineage>
</organism>